<comment type="caution">
    <text evidence="4">The sequence shown here is derived from an EMBL/GenBank/DDBJ whole genome shotgun (WGS) entry which is preliminary data.</text>
</comment>
<dbReference type="CDD" id="cd03784">
    <property type="entry name" value="GT1_Gtf-like"/>
    <property type="match status" value="1"/>
</dbReference>
<dbReference type="AlphaFoldDB" id="A0A9D4X7E3"/>
<evidence type="ECO:0000313" key="5">
    <source>
        <dbReference type="Proteomes" id="UP001058974"/>
    </source>
</evidence>
<keyword evidence="5" id="KW-1185">Reference proteome</keyword>
<dbReference type="PANTHER" id="PTHR48045">
    <property type="entry name" value="UDP-GLYCOSYLTRANSFERASE 72B1"/>
    <property type="match status" value="1"/>
</dbReference>
<keyword evidence="2" id="KW-0328">Glycosyltransferase</keyword>
<dbReference type="Proteomes" id="UP001058974">
    <property type="component" value="Chromosome 4"/>
</dbReference>
<dbReference type="Gramene" id="Psat04G0039300-T1">
    <property type="protein sequence ID" value="KAI5414917.1"/>
    <property type="gene ID" value="KIW84_040393"/>
</dbReference>
<reference evidence="4 5" key="1">
    <citation type="journal article" date="2022" name="Nat. Genet.">
        <title>Improved pea reference genome and pan-genome highlight genomic features and evolutionary characteristics.</title>
        <authorList>
            <person name="Yang T."/>
            <person name="Liu R."/>
            <person name="Luo Y."/>
            <person name="Hu S."/>
            <person name="Wang D."/>
            <person name="Wang C."/>
            <person name="Pandey M.K."/>
            <person name="Ge S."/>
            <person name="Xu Q."/>
            <person name="Li N."/>
            <person name="Li G."/>
            <person name="Huang Y."/>
            <person name="Saxena R.K."/>
            <person name="Ji Y."/>
            <person name="Li M."/>
            <person name="Yan X."/>
            <person name="He Y."/>
            <person name="Liu Y."/>
            <person name="Wang X."/>
            <person name="Xiang C."/>
            <person name="Varshney R.K."/>
            <person name="Ding H."/>
            <person name="Gao S."/>
            <person name="Zong X."/>
        </authorList>
    </citation>
    <scope>NUCLEOTIDE SEQUENCE [LARGE SCALE GENOMIC DNA]</scope>
    <source>
        <strain evidence="4 5">cv. Zhongwan 6</strain>
    </source>
</reference>
<dbReference type="EMBL" id="JAMSHJ010000004">
    <property type="protein sequence ID" value="KAI5414917.1"/>
    <property type="molecule type" value="Genomic_DNA"/>
</dbReference>
<evidence type="ECO:0000313" key="4">
    <source>
        <dbReference type="EMBL" id="KAI5414917.1"/>
    </source>
</evidence>
<gene>
    <name evidence="4" type="ORF">KIW84_040393</name>
</gene>
<dbReference type="PANTHER" id="PTHR48045:SF34">
    <property type="entry name" value="ISOFLAVONE 7-O-GLUCOSYLTRANSFERASE 1-LIKE"/>
    <property type="match status" value="1"/>
</dbReference>
<dbReference type="Gene3D" id="3.40.50.2000">
    <property type="entry name" value="Glycogen Phosphorylase B"/>
    <property type="match status" value="2"/>
</dbReference>
<name>A0A9D4X7E3_PEA</name>
<accession>A0A9D4X7E3</accession>
<evidence type="ECO:0000256" key="3">
    <source>
        <dbReference type="ARBA" id="ARBA00022679"/>
    </source>
</evidence>
<evidence type="ECO:0008006" key="6">
    <source>
        <dbReference type="Google" id="ProtNLM"/>
    </source>
</evidence>
<keyword evidence="3" id="KW-0808">Transferase</keyword>
<evidence type="ECO:0000256" key="1">
    <source>
        <dbReference type="ARBA" id="ARBA00009995"/>
    </source>
</evidence>
<evidence type="ECO:0000256" key="2">
    <source>
        <dbReference type="ARBA" id="ARBA00022676"/>
    </source>
</evidence>
<dbReference type="SUPFAM" id="SSF53756">
    <property type="entry name" value="UDP-Glycosyltransferase/glycogen phosphorylase"/>
    <property type="match status" value="1"/>
</dbReference>
<feature type="non-terminal residue" evidence="4">
    <location>
        <position position="455"/>
    </location>
</feature>
<comment type="similarity">
    <text evidence="1">Belongs to the UDP-glycosyltransferase family.</text>
</comment>
<protein>
    <recommendedName>
        <fullName evidence="6">Flavonoid 3-O-glucosyltransferase</fullName>
    </recommendedName>
</protein>
<dbReference type="GO" id="GO:0035251">
    <property type="term" value="F:UDP-glucosyltransferase activity"/>
    <property type="evidence" value="ECO:0007669"/>
    <property type="project" value="UniProtKB-ARBA"/>
</dbReference>
<proteinExistence type="inferred from homology"/>
<dbReference type="Pfam" id="PF00201">
    <property type="entry name" value="UDPGT"/>
    <property type="match status" value="1"/>
</dbReference>
<sequence>TNQSLPNMNVEKSLHVAVLAFPYGTHAAPLLSLVTKIAEEAPNVTFSFFSTEKSNATLFSSSNEFHLPNIKHYDVPDGLPEGYVPSGHPLEPIFLFIKALPENYKSVVDEAVKETGKKITCFVTDAFYWFGADLAHEMNAKWVPVWTAGPHALLTHFYTDLIRERIGNNKDDVKKANFLPGFPELEAFDLPEGVIDDINGPFGTMLHKMGQALPRATAVTINSFSTIHSIIENELNSKFKLLLNVGPFILTTPQRTISDEHGCLEWLNKHEKYSVVYISFGSSIIPPPHELAALAESLEECGFPFLWAFRGNPEEQFPKGFIERTRTRGKIVAWAPQMEVLKHSSVGVCLTHSGWNSVLDCIVGGVPMISRPFFGDQKMNARMIESVWEIGVRVDNGVLSKESILKGLEVTMTSEKGRIMREKIVKLKESALKAVGENDFMVLDVEEDLNIPLIL</sequence>
<dbReference type="InterPro" id="IPR002213">
    <property type="entry name" value="UDP_glucos_trans"/>
</dbReference>
<dbReference type="FunFam" id="3.40.50.2000:FF:000091">
    <property type="entry name" value="Glycosyltransferase"/>
    <property type="match status" value="1"/>
</dbReference>
<organism evidence="4 5">
    <name type="scientific">Pisum sativum</name>
    <name type="common">Garden pea</name>
    <name type="synonym">Lathyrus oleraceus</name>
    <dbReference type="NCBI Taxonomy" id="3888"/>
    <lineage>
        <taxon>Eukaryota</taxon>
        <taxon>Viridiplantae</taxon>
        <taxon>Streptophyta</taxon>
        <taxon>Embryophyta</taxon>
        <taxon>Tracheophyta</taxon>
        <taxon>Spermatophyta</taxon>
        <taxon>Magnoliopsida</taxon>
        <taxon>eudicotyledons</taxon>
        <taxon>Gunneridae</taxon>
        <taxon>Pentapetalae</taxon>
        <taxon>rosids</taxon>
        <taxon>fabids</taxon>
        <taxon>Fabales</taxon>
        <taxon>Fabaceae</taxon>
        <taxon>Papilionoideae</taxon>
        <taxon>50 kb inversion clade</taxon>
        <taxon>NPAAA clade</taxon>
        <taxon>Hologalegina</taxon>
        <taxon>IRL clade</taxon>
        <taxon>Fabeae</taxon>
        <taxon>Lathyrus</taxon>
    </lineage>
</organism>
<dbReference type="FunFam" id="3.40.50.2000:FF:000129">
    <property type="entry name" value="Glycosyltransferase"/>
    <property type="match status" value="1"/>
</dbReference>